<gene>
    <name evidence="15" type="ORF">SISNIDRAFT_551394</name>
</gene>
<dbReference type="GO" id="GO:2001070">
    <property type="term" value="F:starch binding"/>
    <property type="evidence" value="ECO:0007669"/>
    <property type="project" value="InterPro"/>
</dbReference>
<dbReference type="AlphaFoldDB" id="A0A164RHE5"/>
<keyword evidence="9 12" id="KW-0326">Glycosidase</keyword>
<comment type="catalytic activity">
    <reaction evidence="1 12">
        <text>Endohydrolysis of (1-&gt;4)-alpha-D-glucosidic linkages in polysaccharides containing three or more (1-&gt;4)-alpha-linked D-glucose units.</text>
        <dbReference type="EC" id="3.2.1.1"/>
    </reaction>
</comment>
<dbReference type="SUPFAM" id="SSF49452">
    <property type="entry name" value="Starch-binding domain-like"/>
    <property type="match status" value="1"/>
</dbReference>
<keyword evidence="16" id="KW-1185">Reference proteome</keyword>
<evidence type="ECO:0000259" key="14">
    <source>
        <dbReference type="PROSITE" id="PS51166"/>
    </source>
</evidence>
<dbReference type="OrthoDB" id="550577at2759"/>
<evidence type="ECO:0000256" key="1">
    <source>
        <dbReference type="ARBA" id="ARBA00000548"/>
    </source>
</evidence>
<dbReference type="Gene3D" id="2.60.40.10">
    <property type="entry name" value="Immunoglobulins"/>
    <property type="match status" value="1"/>
</dbReference>
<evidence type="ECO:0000313" key="15">
    <source>
        <dbReference type="EMBL" id="KZS90559.1"/>
    </source>
</evidence>
<dbReference type="InterPro" id="IPR017853">
    <property type="entry name" value="GH"/>
</dbReference>
<dbReference type="InterPro" id="IPR002044">
    <property type="entry name" value="CBM20"/>
</dbReference>
<evidence type="ECO:0000256" key="10">
    <source>
        <dbReference type="ARBA" id="ARBA00023326"/>
    </source>
</evidence>
<protein>
    <recommendedName>
        <fullName evidence="4 12">Alpha-amylase</fullName>
        <ecNumber evidence="4 12">3.2.1.1</ecNumber>
    </recommendedName>
</protein>
<dbReference type="EMBL" id="KV419420">
    <property type="protein sequence ID" value="KZS90559.1"/>
    <property type="molecule type" value="Genomic_DNA"/>
</dbReference>
<keyword evidence="13" id="KW-0732">Signal</keyword>
<evidence type="ECO:0000256" key="12">
    <source>
        <dbReference type="RuleBase" id="RU361134"/>
    </source>
</evidence>
<evidence type="ECO:0000256" key="8">
    <source>
        <dbReference type="ARBA" id="ARBA00023277"/>
    </source>
</evidence>
<evidence type="ECO:0000256" key="6">
    <source>
        <dbReference type="ARBA" id="ARBA00022801"/>
    </source>
</evidence>
<dbReference type="InterPro" id="IPR013780">
    <property type="entry name" value="Glyco_hydro_b"/>
</dbReference>
<dbReference type="Proteomes" id="UP000076722">
    <property type="component" value="Unassembled WGS sequence"/>
</dbReference>
<dbReference type="EC" id="3.2.1.1" evidence="4 12"/>
<dbReference type="SMART" id="SM01065">
    <property type="entry name" value="CBM_2"/>
    <property type="match status" value="1"/>
</dbReference>
<dbReference type="Pfam" id="PF02806">
    <property type="entry name" value="Alpha-amylase_C"/>
    <property type="match status" value="1"/>
</dbReference>
<dbReference type="SUPFAM" id="SSF51445">
    <property type="entry name" value="(Trans)glycosidases"/>
    <property type="match status" value="1"/>
</dbReference>
<evidence type="ECO:0000313" key="16">
    <source>
        <dbReference type="Proteomes" id="UP000076722"/>
    </source>
</evidence>
<accession>A0A164RHE5</accession>
<comment type="cofactor">
    <cofactor evidence="2">
        <name>Ca(2+)</name>
        <dbReference type="ChEBI" id="CHEBI:29108"/>
    </cofactor>
</comment>
<evidence type="ECO:0000256" key="11">
    <source>
        <dbReference type="RuleBase" id="RU003615"/>
    </source>
</evidence>
<evidence type="ECO:0000256" key="7">
    <source>
        <dbReference type="ARBA" id="ARBA00022837"/>
    </source>
</evidence>
<dbReference type="GO" id="GO:0004556">
    <property type="term" value="F:alpha-amylase activity"/>
    <property type="evidence" value="ECO:0007669"/>
    <property type="project" value="UniProtKB-UniRule"/>
</dbReference>
<dbReference type="InterPro" id="IPR013784">
    <property type="entry name" value="Carb-bd-like_fold"/>
</dbReference>
<dbReference type="FunFam" id="2.60.40.10:FF:000552">
    <property type="entry name" value="Related to glucoamylase"/>
    <property type="match status" value="1"/>
</dbReference>
<evidence type="ECO:0000256" key="13">
    <source>
        <dbReference type="SAM" id="SignalP"/>
    </source>
</evidence>
<dbReference type="GO" id="GO:0000272">
    <property type="term" value="P:polysaccharide catabolic process"/>
    <property type="evidence" value="ECO:0007669"/>
    <property type="project" value="UniProtKB-KW"/>
</dbReference>
<dbReference type="PROSITE" id="PS51166">
    <property type="entry name" value="CBM20"/>
    <property type="match status" value="1"/>
</dbReference>
<dbReference type="PRINTS" id="PR00110">
    <property type="entry name" value="ALPHAAMYLASE"/>
</dbReference>
<sequence>MPIPSFIQTALALLSITLLSLPTTLSSPLVTRQPSKTNDVIIQMFQWSWASIAAECTSFIGPAGYGYVQVSPAQEHIQGAQWWTDYQPVSYIIESKRGTRAQYQSMIQTCHAAGVGVIADTIWNHMAGISGGVGVAGSSFTKFNYPGIYASTDFHTNCGTPDNQIDDYNNATEVWTCELDGLADLATDTDATVKSRLAVYANDLLSLGVDGFRLDASKSINYNDIKIILGRVANTQAGGRPYITQEVIWGAGQPVTPAEYVQNGDVMEFRFASTIQTALSSSGLSGMVNSINTGGWVSSSQANIFVADHDTERSGGSLNYNSPSNTYTLAHVFMLAYPYGTPTVLSGYTFSNTDQGSPNNGTGTCYGAGGTNGWLCQHRWSAIAGLVGFRNYVGPSSAVTNYVAPSSQQVAFGRGALGFVAINNQDSTWTSSFTTSLPAGSYCDVASGSAASGGKCSGAAYVVSGGKVSLTVPARTAIALHTGQMGTTSAVAVTFDVTATTNYGENIFITGSIPALSSWSTTNAIPLSSAGYPTWSVTINIPASTSFQYKYIRIQNGAVTWEYDPNRSLDTGAAGGALVQHDSWNGPAP</sequence>
<dbReference type="SMART" id="SM00632">
    <property type="entry name" value="Aamy_C"/>
    <property type="match status" value="1"/>
</dbReference>
<evidence type="ECO:0000256" key="4">
    <source>
        <dbReference type="ARBA" id="ARBA00012595"/>
    </source>
</evidence>
<dbReference type="InterPro" id="IPR013783">
    <property type="entry name" value="Ig-like_fold"/>
</dbReference>
<dbReference type="GO" id="GO:0046872">
    <property type="term" value="F:metal ion binding"/>
    <property type="evidence" value="ECO:0007669"/>
    <property type="project" value="UniProtKB-KW"/>
</dbReference>
<feature type="chain" id="PRO_5007852843" description="Alpha-amylase" evidence="13">
    <location>
        <begin position="27"/>
        <end position="589"/>
    </location>
</feature>
<evidence type="ECO:0000256" key="5">
    <source>
        <dbReference type="ARBA" id="ARBA00022723"/>
    </source>
</evidence>
<dbReference type="InterPro" id="IPR031319">
    <property type="entry name" value="A-amylase_C"/>
</dbReference>
<dbReference type="Gene3D" id="3.20.20.80">
    <property type="entry name" value="Glycosidases"/>
    <property type="match status" value="1"/>
</dbReference>
<dbReference type="Gene3D" id="2.60.40.1180">
    <property type="entry name" value="Golgi alpha-mannosidase II"/>
    <property type="match status" value="1"/>
</dbReference>
<organism evidence="15 16">
    <name type="scientific">Sistotremastrum niveocremeum HHB9708</name>
    <dbReference type="NCBI Taxonomy" id="1314777"/>
    <lineage>
        <taxon>Eukaryota</taxon>
        <taxon>Fungi</taxon>
        <taxon>Dikarya</taxon>
        <taxon>Basidiomycota</taxon>
        <taxon>Agaricomycotina</taxon>
        <taxon>Agaricomycetes</taxon>
        <taxon>Sistotremastrales</taxon>
        <taxon>Sistotremastraceae</taxon>
        <taxon>Sertulicium</taxon>
        <taxon>Sertulicium niveocremeum</taxon>
    </lineage>
</organism>
<comment type="similarity">
    <text evidence="3 11">Belongs to the glycosyl hydrolase 13 family.</text>
</comment>
<dbReference type="CDD" id="cd05808">
    <property type="entry name" value="CBM20_alpha_amylase"/>
    <property type="match status" value="1"/>
</dbReference>
<keyword evidence="10" id="KW-0624">Polysaccharide degradation</keyword>
<dbReference type="Pfam" id="PF00128">
    <property type="entry name" value="Alpha-amylase"/>
    <property type="match status" value="1"/>
</dbReference>
<dbReference type="InterPro" id="IPR006047">
    <property type="entry name" value="GH13_cat_dom"/>
</dbReference>
<dbReference type="InterPro" id="IPR006046">
    <property type="entry name" value="Alpha_amylase"/>
</dbReference>
<evidence type="ECO:0000256" key="3">
    <source>
        <dbReference type="ARBA" id="ARBA00008061"/>
    </source>
</evidence>
<dbReference type="InterPro" id="IPR006048">
    <property type="entry name" value="A-amylase/branching_C"/>
</dbReference>
<keyword evidence="7" id="KW-0106">Calcium</keyword>
<proteinExistence type="inferred from homology"/>
<dbReference type="STRING" id="1314777.A0A164RHE5"/>
<name>A0A164RHE5_9AGAM</name>
<keyword evidence="8 12" id="KW-0119">Carbohydrate metabolism</keyword>
<keyword evidence="6 12" id="KW-0378">Hydrolase</keyword>
<evidence type="ECO:0000256" key="9">
    <source>
        <dbReference type="ARBA" id="ARBA00023295"/>
    </source>
</evidence>
<evidence type="ECO:0000256" key="2">
    <source>
        <dbReference type="ARBA" id="ARBA00001913"/>
    </source>
</evidence>
<dbReference type="PANTHER" id="PTHR43447">
    <property type="entry name" value="ALPHA-AMYLASE"/>
    <property type="match status" value="1"/>
</dbReference>
<dbReference type="SMART" id="SM00642">
    <property type="entry name" value="Aamy"/>
    <property type="match status" value="1"/>
</dbReference>
<dbReference type="CDD" id="cd11317">
    <property type="entry name" value="AmyAc_bac_euk_AmyA"/>
    <property type="match status" value="1"/>
</dbReference>
<dbReference type="SUPFAM" id="SSF51011">
    <property type="entry name" value="Glycosyl hydrolase domain"/>
    <property type="match status" value="1"/>
</dbReference>
<reference evidence="15 16" key="1">
    <citation type="journal article" date="2016" name="Mol. Biol. Evol.">
        <title>Comparative Genomics of Early-Diverging Mushroom-Forming Fungi Provides Insights into the Origins of Lignocellulose Decay Capabilities.</title>
        <authorList>
            <person name="Nagy L.G."/>
            <person name="Riley R."/>
            <person name="Tritt A."/>
            <person name="Adam C."/>
            <person name="Daum C."/>
            <person name="Floudas D."/>
            <person name="Sun H."/>
            <person name="Yadav J.S."/>
            <person name="Pangilinan J."/>
            <person name="Larsson K.H."/>
            <person name="Matsuura K."/>
            <person name="Barry K."/>
            <person name="Labutti K."/>
            <person name="Kuo R."/>
            <person name="Ohm R.A."/>
            <person name="Bhattacharya S.S."/>
            <person name="Shirouzu T."/>
            <person name="Yoshinaga Y."/>
            <person name="Martin F.M."/>
            <person name="Grigoriev I.V."/>
            <person name="Hibbett D.S."/>
        </authorList>
    </citation>
    <scope>NUCLEOTIDE SEQUENCE [LARGE SCALE GENOMIC DNA]</scope>
    <source>
        <strain evidence="15 16">HHB9708</strain>
    </source>
</reference>
<feature type="domain" description="CBM20" evidence="14">
    <location>
        <begin position="485"/>
        <end position="586"/>
    </location>
</feature>
<feature type="signal peptide" evidence="13">
    <location>
        <begin position="1"/>
        <end position="26"/>
    </location>
</feature>
<dbReference type="Pfam" id="PF00686">
    <property type="entry name" value="CBM_20"/>
    <property type="match status" value="1"/>
</dbReference>
<keyword evidence="5" id="KW-0479">Metal-binding</keyword>